<dbReference type="PANTHER" id="PTHR23163">
    <property type="entry name" value="RING FINGER PROTEIN-RELATED"/>
    <property type="match status" value="1"/>
</dbReference>
<dbReference type="InterPro" id="IPR017907">
    <property type="entry name" value="Znf_RING_CS"/>
</dbReference>
<feature type="coiled-coil region" evidence="19">
    <location>
        <begin position="1139"/>
        <end position="1173"/>
    </location>
</feature>
<feature type="transmembrane region" description="Helical" evidence="21">
    <location>
        <begin position="820"/>
        <end position="839"/>
    </location>
</feature>
<dbReference type="Pfam" id="PF01925">
    <property type="entry name" value="TauE"/>
    <property type="match status" value="2"/>
</dbReference>
<feature type="transmembrane region" description="Helical" evidence="21">
    <location>
        <begin position="789"/>
        <end position="814"/>
    </location>
</feature>
<dbReference type="InterPro" id="IPR013956">
    <property type="entry name" value="E3_ubiquit_lig_Bre1"/>
</dbReference>
<evidence type="ECO:0000259" key="23">
    <source>
        <dbReference type="PROSITE" id="PS50089"/>
    </source>
</evidence>
<sequence length="2243" mass="250721">MMVFRPFRADMQLGKHFLAVPLLVALALAAVHAETLRSEPTVAVSSPADEAIVPEVDTSVGLAQREIFGMALAALVIFVAAGGGTGGGGVLDPIYILVMGLDAKTAIPLSSITILGGAIGNFFMNLRRTRDNSTEPLIDWDVILVMQPLLLLGATCGTFLNEIMPTWLLCILLVLLLSVTGTRTLQKAIKARQQERWQCGVSPEATSLLAVDSSKLHDISEKTVYRADVPWGKLTTLGSLFMVVAGMRILRGGETFESPMGISSSSSLYPVLVALPYIALVIISFFSLKNLRVTYEKQLTPGYEFGNHEIKWTTSSVRFFPISSLAAGAASGMFGIGGGIINGPLLLEVGIDPSAASAMTAATVLFSSGMSSLNYAAMGKLDLDLAQLMLPMGFLTTYVGHACLLKIVRHYNCPSMIIFSMAVIVLISAVAMSIESIRFNKEKVNDGPTKSHPWLSAFVAAQPPQDEEGPVKFGPVPTFPPQGEHYEPREVLRSIERPHQLFGILLAALVVLIASGAKTGGGAVLDAVYILVLKLGPDEAIPLASITIFGGAVCDLFLNLWKKPMNSNFSLINWDFILMMQPMLLMGAGFGASMISWFSAWLLTIALIVYLVYIGKKAFKKTRAVGTEEGWRWCSSGESVSLLGAPSTSFHQDDDGGFQYKRGLPWRKLGMNFGLFGATVLLTSLQGGKYFPSPLGIPPTSFFFLIISLLPFIFLSVVSHYQMKDVVATYQRQQNPRFILAPNEVQWSPDSIRKLPLHLLGIGAVAGAFGVGGEGATSRLLRGVNFSPAAVSAMSATAVFFVSGMASFDFFLWGKLNLNLAKLLMPLGFVMTLLGRLCLIKIVRKAKSRTLLLFAITAAMFISVLPLSYMKGDNTTGTRERGSEDPSSSRDADRYNERVMADTGAHARENGVNHRKRREALSSGQSVPKKIKLEDDTPPEANPNTMEAVREKNKALEIDMKEKNRRIAFLTKKCEALYRSRGVTSASFRCLRRQWFQLQDELLTAIKTVNPVDVSDEAPWQAALEAVDAFGQARLRADELKLNLPEWFITVAKDAEEEEPDADVSLPSDDADDDSAFIRPDDLSKMEKDVYEQLKQKSGKTKELLQKLLAAVASATGDKTKPIEYAHILQEKRAAVAETLGLKNQLQAYKTRIAELERDVEAKETERHQACRDYDRLSAFVKQRGGVNRDSGDDPDVNMEQEADADNSRDKTPSGASNTETVKQEVLEKQEKEHTKVVATLRENMGVLSNKLYQERHNLDAMKRELEKFKALETAWKNDEAALIQDHEEKISQLRDEKAHVDEEYDTLLHKAKDLEHHMTEKWEKKITKIQAEMSKTKSQMDELNLKNVSLRERLANASTHRDQLFVVDFAAFSSNAQLSEAKSELGSVKRENANLKAQIERERSRADRAQASADNHETQTLSKKVALLEQEKTQLQKSYDTLKLAEMKSAEEKLFDALKRLSEVETDFEREREKLHECSSDRDKLRALIEDMKASSESSREENDALLLEIETMAKDVESLRHGRKKIIQQIEEKRNANKKLHTLLAREEQAKSHCFEELAAARLQVSSLSTVHKHQKAFIESSKESLTIKNNELEKMKEYVKTIEAEREASEAEKRKLLRDAEVAKKICATAEKSQREQQLQQEKRPPCEKCEAHQKKIEEMEHKLQQAKSVSSTGELTDLERFELRDLQKLVNCSVCQDRRKDVIISKCFHMFCKECIENNLKSRNRKCPTCKKMFGHDDVKTVWFTMARNKRDNSSRKRHLPEVRGGHSTKRQRNDTQETSTQLYAPEDPVLVLGDGDFSFSRGLVKHRGTGRGVFATSFDSEKQVRSKYPNAEECIAAVRSAHGLVLHDVDATKLLELPQKAKTGTGLKPLPDFFQYIIFNFPHSGQQRVHINRALLLNFFESARDRLTVHGEAHVTLKTRPPYSNWFIEDQAKAAGFAMKERRKFNIKLFPGYRHRTTDPQAKKFEAELCITYVFVVNRSKYPFQKSRAALTAASAEITATEASEQYDLAAAILDIAKAKAVSQKKNEVKETTAHVKATATKRMKKERLKPAKPVKANSTTGSAGLIVEKQATQVPVAREKVGKLWKPLHHRLIAFEHWERVFKENIHTDAHHAVGSGTKSGLLYENFYKYLFENYPHMKPLFQASVQIQSRVIVHISSGMKSLLSSEDLVQKVMNLALVHLNHGNNHFNFRSSHPELKQLNVHHTKYLKLLSCLSTPTYSRFHSSQIPLEALCIFPY</sequence>
<feature type="coiled-coil region" evidence="19">
    <location>
        <begin position="1277"/>
        <end position="1503"/>
    </location>
</feature>
<evidence type="ECO:0000313" key="24">
    <source>
        <dbReference type="EMBL" id="KAK1947869.1"/>
    </source>
</evidence>
<feature type="compositionally biased region" description="Basic and acidic residues" evidence="20">
    <location>
        <begin position="1222"/>
        <end position="1231"/>
    </location>
</feature>
<comment type="catalytic activity">
    <reaction evidence="1">
        <text>S-ubiquitinyl-[E2 ubiquitin-conjugating enzyme]-L-cysteine + [acceptor protein]-L-lysine = [E2 ubiquitin-conjugating enzyme]-L-cysteine + N(6)-ubiquitinyl-[acceptor protein]-L-lysine.</text>
        <dbReference type="EC" id="2.3.2.27"/>
    </reaction>
</comment>
<keyword evidence="14 21" id="KW-1133">Transmembrane helix</keyword>
<evidence type="ECO:0000256" key="6">
    <source>
        <dbReference type="ARBA" id="ARBA00012483"/>
    </source>
</evidence>
<feature type="region of interest" description="Disordered" evidence="20">
    <location>
        <begin position="1183"/>
        <end position="1231"/>
    </location>
</feature>
<evidence type="ECO:0000256" key="22">
    <source>
        <dbReference type="SAM" id="SignalP"/>
    </source>
</evidence>
<feature type="transmembrane region" description="Helical" evidence="21">
    <location>
        <begin position="669"/>
        <end position="688"/>
    </location>
</feature>
<dbReference type="GO" id="GO:0005634">
    <property type="term" value="C:nucleus"/>
    <property type="evidence" value="ECO:0007669"/>
    <property type="project" value="UniProtKB-SubCell"/>
</dbReference>
<dbReference type="Proteomes" id="UP001259832">
    <property type="component" value="Unassembled WGS sequence"/>
</dbReference>
<evidence type="ECO:0000256" key="11">
    <source>
        <dbReference type="ARBA" id="ARBA00022786"/>
    </source>
</evidence>
<feature type="transmembrane region" description="Helical" evidence="21">
    <location>
        <begin position="851"/>
        <end position="870"/>
    </location>
</feature>
<evidence type="ECO:0000256" key="13">
    <source>
        <dbReference type="ARBA" id="ARBA00022853"/>
    </source>
</evidence>
<feature type="transmembrane region" description="Helical" evidence="21">
    <location>
        <begin position="231"/>
        <end position="249"/>
    </location>
</feature>
<feature type="compositionally biased region" description="Acidic residues" evidence="20">
    <location>
        <begin position="1193"/>
        <end position="1205"/>
    </location>
</feature>
<dbReference type="Pfam" id="PF13923">
    <property type="entry name" value="zf-C3HC4_2"/>
    <property type="match status" value="1"/>
</dbReference>
<dbReference type="GO" id="GO:0061630">
    <property type="term" value="F:ubiquitin protein ligase activity"/>
    <property type="evidence" value="ECO:0007669"/>
    <property type="project" value="UniProtKB-EC"/>
</dbReference>
<evidence type="ECO:0000256" key="12">
    <source>
        <dbReference type="ARBA" id="ARBA00022833"/>
    </source>
</evidence>
<dbReference type="InterPro" id="IPR002781">
    <property type="entry name" value="TM_pro_TauE-like"/>
</dbReference>
<evidence type="ECO:0000256" key="18">
    <source>
        <dbReference type="PROSITE-ProRule" id="PRU00175"/>
    </source>
</evidence>
<evidence type="ECO:0000256" key="14">
    <source>
        <dbReference type="ARBA" id="ARBA00022989"/>
    </source>
</evidence>
<comment type="caution">
    <text evidence="24">The sequence shown here is derived from an EMBL/GenBank/DDBJ whole genome shotgun (WGS) entry which is preliminary data.</text>
</comment>
<comment type="similarity">
    <text evidence="5">Belongs to the BRE1 family.</text>
</comment>
<feature type="transmembrane region" description="Helical" evidence="21">
    <location>
        <begin position="106"/>
        <end position="126"/>
    </location>
</feature>
<keyword evidence="16 21" id="KW-0472">Membrane</keyword>
<dbReference type="InterPro" id="IPR013083">
    <property type="entry name" value="Znf_RING/FYVE/PHD"/>
</dbReference>
<dbReference type="PROSITE" id="PS00518">
    <property type="entry name" value="ZF_RING_1"/>
    <property type="match status" value="1"/>
</dbReference>
<evidence type="ECO:0000256" key="9">
    <source>
        <dbReference type="ARBA" id="ARBA00022723"/>
    </source>
</evidence>
<dbReference type="CDD" id="cd16499">
    <property type="entry name" value="RING-HC_Bre1-like"/>
    <property type="match status" value="1"/>
</dbReference>
<name>A0AAD9H034_9STRA</name>
<keyword evidence="22" id="KW-0732">Signal</keyword>
<dbReference type="GO" id="GO:0033503">
    <property type="term" value="C:HULC complex"/>
    <property type="evidence" value="ECO:0007669"/>
    <property type="project" value="TreeGrafter"/>
</dbReference>
<evidence type="ECO:0000256" key="1">
    <source>
        <dbReference type="ARBA" id="ARBA00000900"/>
    </source>
</evidence>
<feature type="transmembrane region" description="Helical" evidence="21">
    <location>
        <begin position="353"/>
        <end position="376"/>
    </location>
</feature>
<feature type="coiled-coil region" evidence="19">
    <location>
        <begin position="1588"/>
        <end position="1622"/>
    </location>
</feature>
<feature type="transmembrane region" description="Helical" evidence="21">
    <location>
        <begin position="501"/>
        <end position="520"/>
    </location>
</feature>
<feature type="transmembrane region" description="Helical" evidence="21">
    <location>
        <begin position="166"/>
        <end position="185"/>
    </location>
</feature>
<organism evidence="24 25">
    <name type="scientific">Phytophthora citrophthora</name>
    <dbReference type="NCBI Taxonomy" id="4793"/>
    <lineage>
        <taxon>Eukaryota</taxon>
        <taxon>Sar</taxon>
        <taxon>Stramenopiles</taxon>
        <taxon>Oomycota</taxon>
        <taxon>Peronosporomycetes</taxon>
        <taxon>Peronosporales</taxon>
        <taxon>Peronosporaceae</taxon>
        <taxon>Phytophthora</taxon>
    </lineage>
</organism>
<dbReference type="SMART" id="SM00184">
    <property type="entry name" value="RING"/>
    <property type="match status" value="1"/>
</dbReference>
<feature type="region of interest" description="Disordered" evidence="20">
    <location>
        <begin position="873"/>
        <end position="943"/>
    </location>
</feature>
<feature type="signal peptide" evidence="22">
    <location>
        <begin position="1"/>
        <end position="33"/>
    </location>
</feature>
<dbReference type="GO" id="GO:0008270">
    <property type="term" value="F:zinc ion binding"/>
    <property type="evidence" value="ECO:0007669"/>
    <property type="project" value="UniProtKB-KW"/>
</dbReference>
<keyword evidence="25" id="KW-1185">Reference proteome</keyword>
<evidence type="ECO:0000256" key="20">
    <source>
        <dbReference type="SAM" id="MobiDB-lite"/>
    </source>
</evidence>
<proteinExistence type="inferred from homology"/>
<keyword evidence="10 18" id="KW-0863">Zinc-finger</keyword>
<feature type="transmembrane region" description="Helical" evidence="21">
    <location>
        <begin position="414"/>
        <end position="434"/>
    </location>
</feature>
<reference evidence="24" key="1">
    <citation type="submission" date="2023-08" db="EMBL/GenBank/DDBJ databases">
        <title>Reference Genome Resource for the Citrus Pathogen Phytophthora citrophthora.</title>
        <authorList>
            <person name="Moller H."/>
            <person name="Coetzee B."/>
            <person name="Rose L.J."/>
            <person name="Van Niekerk J.M."/>
        </authorList>
    </citation>
    <scope>NUCLEOTIDE SEQUENCE</scope>
    <source>
        <strain evidence="24">STE-U-9442</strain>
    </source>
</reference>
<evidence type="ECO:0000256" key="19">
    <source>
        <dbReference type="SAM" id="Coils"/>
    </source>
</evidence>
<feature type="region of interest" description="Disordered" evidence="20">
    <location>
        <begin position="2038"/>
        <end position="2063"/>
    </location>
</feature>
<evidence type="ECO:0000256" key="7">
    <source>
        <dbReference type="ARBA" id="ARBA00022679"/>
    </source>
</evidence>
<keyword evidence="12" id="KW-0862">Zinc</keyword>
<evidence type="ECO:0000256" key="8">
    <source>
        <dbReference type="ARBA" id="ARBA00022692"/>
    </source>
</evidence>
<feature type="chain" id="PRO_5042140847" description="RING-type E3 ubiquitin transferase" evidence="22">
    <location>
        <begin position="34"/>
        <end position="2243"/>
    </location>
</feature>
<keyword evidence="7" id="KW-0808">Transferase</keyword>
<gene>
    <name evidence="24" type="ORF">P3T76_000159</name>
</gene>
<accession>A0AAD9H034</accession>
<evidence type="ECO:0000256" key="21">
    <source>
        <dbReference type="SAM" id="Phobius"/>
    </source>
</evidence>
<evidence type="ECO:0000256" key="2">
    <source>
        <dbReference type="ARBA" id="ARBA00004123"/>
    </source>
</evidence>
<dbReference type="PROSITE" id="PS50089">
    <property type="entry name" value="ZF_RING_2"/>
    <property type="match status" value="1"/>
</dbReference>
<keyword evidence="11" id="KW-0833">Ubl conjugation pathway</keyword>
<feature type="transmembrane region" description="Helical" evidence="21">
    <location>
        <begin position="570"/>
        <end position="588"/>
    </location>
</feature>
<evidence type="ECO:0000313" key="25">
    <source>
        <dbReference type="Proteomes" id="UP001259832"/>
    </source>
</evidence>
<evidence type="ECO:0000256" key="16">
    <source>
        <dbReference type="ARBA" id="ARBA00023136"/>
    </source>
</evidence>
<comment type="pathway">
    <text evidence="4">Protein modification; protein ubiquitination.</text>
</comment>
<evidence type="ECO:0000256" key="15">
    <source>
        <dbReference type="ARBA" id="ARBA00023054"/>
    </source>
</evidence>
<evidence type="ECO:0000256" key="4">
    <source>
        <dbReference type="ARBA" id="ARBA00004906"/>
    </source>
</evidence>
<dbReference type="SUPFAM" id="SSF57850">
    <property type="entry name" value="RING/U-box"/>
    <property type="match status" value="1"/>
</dbReference>
<keyword evidence="17" id="KW-0539">Nucleus</keyword>
<dbReference type="InterPro" id="IPR001841">
    <property type="entry name" value="Znf_RING"/>
</dbReference>
<keyword evidence="8 21" id="KW-0812">Transmembrane</keyword>
<evidence type="ECO:0000256" key="17">
    <source>
        <dbReference type="ARBA" id="ARBA00023242"/>
    </source>
</evidence>
<dbReference type="GO" id="GO:0070475">
    <property type="term" value="P:rRNA base methylation"/>
    <property type="evidence" value="ECO:0007669"/>
    <property type="project" value="InterPro"/>
</dbReference>
<evidence type="ECO:0000256" key="5">
    <source>
        <dbReference type="ARBA" id="ARBA00005555"/>
    </source>
</evidence>
<feature type="domain" description="RING-type" evidence="23">
    <location>
        <begin position="1696"/>
        <end position="1735"/>
    </location>
</feature>
<feature type="transmembrane region" description="Helical" evidence="21">
    <location>
        <begin position="388"/>
        <end position="408"/>
    </location>
</feature>
<dbReference type="EMBL" id="JASMQC010000001">
    <property type="protein sequence ID" value="KAK1947869.1"/>
    <property type="molecule type" value="Genomic_DNA"/>
</dbReference>
<feature type="region of interest" description="Disordered" evidence="20">
    <location>
        <begin position="1056"/>
        <end position="1075"/>
    </location>
</feature>
<keyword evidence="13" id="KW-0156">Chromatin regulator</keyword>
<comment type="subcellular location">
    <subcellularLocation>
        <location evidence="3">Membrane</location>
        <topology evidence="3">Multi-pass membrane protein</topology>
    </subcellularLocation>
    <subcellularLocation>
        <location evidence="2">Nucleus</location>
    </subcellularLocation>
</comment>
<feature type="transmembrane region" description="Helical" evidence="21">
    <location>
        <begin position="700"/>
        <end position="718"/>
    </location>
</feature>
<keyword evidence="9" id="KW-0479">Metal-binding</keyword>
<keyword evidence="15 19" id="KW-0175">Coiled coil</keyword>
<dbReference type="GO" id="GO:0016020">
    <property type="term" value="C:membrane"/>
    <property type="evidence" value="ECO:0007669"/>
    <property type="project" value="UniProtKB-SubCell"/>
</dbReference>
<dbReference type="InterPro" id="IPR019446">
    <property type="entry name" value="BMT5-like"/>
</dbReference>
<feature type="transmembrane region" description="Helical" evidence="21">
    <location>
        <begin position="319"/>
        <end position="341"/>
    </location>
</feature>
<feature type="compositionally biased region" description="Basic and acidic residues" evidence="20">
    <location>
        <begin position="878"/>
        <end position="912"/>
    </location>
</feature>
<feature type="compositionally biased region" description="Basic and acidic residues" evidence="20">
    <location>
        <begin position="1754"/>
        <end position="1769"/>
    </location>
</feature>
<feature type="transmembrane region" description="Helical" evidence="21">
    <location>
        <begin position="138"/>
        <end position="160"/>
    </location>
</feature>
<feature type="transmembrane region" description="Helical" evidence="21">
    <location>
        <begin position="269"/>
        <end position="288"/>
    </location>
</feature>
<feature type="compositionally biased region" description="Basic residues" evidence="20">
    <location>
        <begin position="2045"/>
        <end position="2058"/>
    </location>
</feature>
<protein>
    <recommendedName>
        <fullName evidence="6">RING-type E3 ubiquitin transferase</fullName>
        <ecNumber evidence="6">2.3.2.27</ecNumber>
    </recommendedName>
</protein>
<feature type="transmembrane region" description="Helical" evidence="21">
    <location>
        <begin position="540"/>
        <end position="558"/>
    </location>
</feature>
<dbReference type="Gene3D" id="3.30.40.10">
    <property type="entry name" value="Zinc/RING finger domain, C3HC4 (zinc finger)"/>
    <property type="match status" value="1"/>
</dbReference>
<dbReference type="GO" id="GO:0070042">
    <property type="term" value="F:rRNA (uridine-N3-)-methyltransferase activity"/>
    <property type="evidence" value="ECO:0007669"/>
    <property type="project" value="InterPro"/>
</dbReference>
<dbReference type="Pfam" id="PF10354">
    <property type="entry name" value="BMT5-like"/>
    <property type="match status" value="1"/>
</dbReference>
<dbReference type="PANTHER" id="PTHR23163:SF0">
    <property type="entry name" value="E3 UBIQUITIN-PROTEIN LIGASE BRE1"/>
    <property type="match status" value="1"/>
</dbReference>
<evidence type="ECO:0000256" key="10">
    <source>
        <dbReference type="ARBA" id="ARBA00022771"/>
    </source>
</evidence>
<feature type="coiled-coil region" evidence="19">
    <location>
        <begin position="946"/>
        <end position="973"/>
    </location>
</feature>
<dbReference type="EC" id="2.3.2.27" evidence="6"/>
<feature type="region of interest" description="Disordered" evidence="20">
    <location>
        <begin position="1754"/>
        <end position="1785"/>
    </location>
</feature>
<feature type="transmembrane region" description="Helical" evidence="21">
    <location>
        <begin position="594"/>
        <end position="613"/>
    </location>
</feature>
<evidence type="ECO:0000256" key="3">
    <source>
        <dbReference type="ARBA" id="ARBA00004141"/>
    </source>
</evidence>
<dbReference type="GO" id="GO:0006325">
    <property type="term" value="P:chromatin organization"/>
    <property type="evidence" value="ECO:0007669"/>
    <property type="project" value="UniProtKB-KW"/>
</dbReference>